<feature type="domain" description="Rad50/SbcC-type AAA" evidence="1">
    <location>
        <begin position="6"/>
        <end position="225"/>
    </location>
</feature>
<dbReference type="InterPro" id="IPR027417">
    <property type="entry name" value="P-loop_NTPase"/>
</dbReference>
<dbReference type="Proteomes" id="UP000813876">
    <property type="component" value="Unassembled WGS sequence"/>
</dbReference>
<proteinExistence type="predicted"/>
<evidence type="ECO:0000313" key="2">
    <source>
        <dbReference type="EMBL" id="MCF2304017.1"/>
    </source>
</evidence>
<name>A0AAW4ZXZ0_PHOPO</name>
<dbReference type="RefSeq" id="WP_232581717.1">
    <property type="nucleotide sequence ID" value="NZ_WMCP01000039.1"/>
</dbReference>
<dbReference type="Gene3D" id="3.40.50.300">
    <property type="entry name" value="P-loop containing nucleotide triphosphate hydrolases"/>
    <property type="match status" value="2"/>
</dbReference>
<dbReference type="InterPro" id="IPR038729">
    <property type="entry name" value="Rad50/SbcC_AAA"/>
</dbReference>
<reference evidence="2" key="1">
    <citation type="submission" date="2019-11" db="EMBL/GenBank/DDBJ databases">
        <title>Comparative genomics of photobacteria reveal adaptation to distinct habitats.</title>
        <authorList>
            <person name="Fuertes-Perez S."/>
            <person name="Hilgarth M."/>
            <person name="Vogel R.F."/>
        </authorList>
    </citation>
    <scope>NUCLEOTIDE SEQUENCE</scope>
    <source>
        <strain evidence="2">TMW2.2145</strain>
    </source>
</reference>
<comment type="caution">
    <text evidence="2">The sequence shown here is derived from an EMBL/GenBank/DDBJ whole genome shotgun (WGS) entry which is preliminary data.</text>
</comment>
<dbReference type="Pfam" id="PF13476">
    <property type="entry name" value="AAA_23"/>
    <property type="match status" value="1"/>
</dbReference>
<dbReference type="GO" id="GO:0016887">
    <property type="term" value="F:ATP hydrolysis activity"/>
    <property type="evidence" value="ECO:0007669"/>
    <property type="project" value="InterPro"/>
</dbReference>
<organism evidence="2 3">
    <name type="scientific">Photobacterium phosphoreum</name>
    <dbReference type="NCBI Taxonomy" id="659"/>
    <lineage>
        <taxon>Bacteria</taxon>
        <taxon>Pseudomonadati</taxon>
        <taxon>Pseudomonadota</taxon>
        <taxon>Gammaproteobacteria</taxon>
        <taxon>Vibrionales</taxon>
        <taxon>Vibrionaceae</taxon>
        <taxon>Photobacterium</taxon>
    </lineage>
</organism>
<accession>A0AAW4ZXZ0</accession>
<gene>
    <name evidence="2" type="ORF">GLP33_20080</name>
</gene>
<protein>
    <submittedName>
        <fullName evidence="2">AAA family ATPase</fullName>
    </submittedName>
</protein>
<evidence type="ECO:0000313" key="3">
    <source>
        <dbReference type="Proteomes" id="UP000813876"/>
    </source>
</evidence>
<dbReference type="EMBL" id="WMCP01000039">
    <property type="protein sequence ID" value="MCF2304017.1"/>
    <property type="molecule type" value="Genomic_DNA"/>
</dbReference>
<dbReference type="GO" id="GO:0006302">
    <property type="term" value="P:double-strand break repair"/>
    <property type="evidence" value="ECO:0007669"/>
    <property type="project" value="InterPro"/>
</dbReference>
<dbReference type="PANTHER" id="PTHR32182:SF0">
    <property type="entry name" value="DNA REPLICATION AND REPAIR PROTEIN RECF"/>
    <property type="match status" value="1"/>
</dbReference>
<dbReference type="AlphaFoldDB" id="A0AAW4ZXZ0"/>
<dbReference type="PANTHER" id="PTHR32182">
    <property type="entry name" value="DNA REPLICATION AND REPAIR PROTEIN RECF"/>
    <property type="match status" value="1"/>
</dbReference>
<dbReference type="SUPFAM" id="SSF52540">
    <property type="entry name" value="P-loop containing nucleoside triphosphate hydrolases"/>
    <property type="match status" value="1"/>
</dbReference>
<dbReference type="GO" id="GO:0000731">
    <property type="term" value="P:DNA synthesis involved in DNA repair"/>
    <property type="evidence" value="ECO:0007669"/>
    <property type="project" value="TreeGrafter"/>
</dbReference>
<sequence>MIKLGKLRVENFKSFKEAYEVDLSDKGLLILDGPNGFGKTTLFDAIELCFTGKVGRISNTDNKQKNTHVLKNDESKITDLFLELKDGNNTSIVIYAYIPPYTSKEENKPSNCSVVIKLLNTWPNNFSEISEDLINRDISLDSIIGNENIGSTFDIFNYIQQEETCHFLKDKESKRHEKISHLFGTVKQTRERKNIKDIKTKLATKASTIFSKISLLEEEKRKIEINLESVIEDGNYNKDSINSSKVQKIIESPPENKQQLMYCMKYIDDLIWFMNNREEFKRLEYNYYINYILDNRKNELKDLILIGHFSSFEQINKLQKHFNWLLSLNKKIDDHNHIISLCSEESDSLSMEVISFLKKNSTSLDAGLLEKVILCDSLYLEIGTYQEILSKITNSRDELRKQFELCLDGQVDENVKCPFCGDKKALINDLWVEYDNQSIIFEKLKSEKLSDFEKIRNEIKLIFIAKFTFKSRRFIEKYQRYLKLQGPISEQLVSFDRWNSVMKIKNWLNSNNISIDELLRDNNYEYIGDSLLERESLLKSKLRSEILFVDTDISFNMIKTSLKSLDVKILNLKLINSDNIEIYIEDLEKDKNYLRLIDVKMNSFDLEEKKKEIEKLNNIYIKVKSKETLVNSIYLKYNSKIKEYEKSVAKQIAIPFYIYSSKILQTRPDGNGAFLRSAENIKENGYIRFVSNLKDDHDAWNTMSSGQLSGLVISFMLAMNKVYPTKLSTLLIDDPIQTMDEINLASFVQLLRNEFPEKQIMISTHERKSANYFAYKYQKQTNVSIINMKQQRLGSL</sequence>
<evidence type="ECO:0000259" key="1">
    <source>
        <dbReference type="Pfam" id="PF13476"/>
    </source>
</evidence>